<reference evidence="2 3" key="1">
    <citation type="submission" date="2019-11" db="EMBL/GenBank/DDBJ databases">
        <title>Whole genome sequence of Oryza granulata.</title>
        <authorList>
            <person name="Li W."/>
        </authorList>
    </citation>
    <scope>NUCLEOTIDE SEQUENCE [LARGE SCALE GENOMIC DNA]</scope>
    <source>
        <strain evidence="3">cv. Menghai</strain>
        <tissue evidence="2">Leaf</tissue>
    </source>
</reference>
<feature type="region of interest" description="Disordered" evidence="1">
    <location>
        <begin position="1"/>
        <end position="25"/>
    </location>
</feature>
<gene>
    <name evidence="2" type="ORF">E2562_019141</name>
</gene>
<dbReference type="AlphaFoldDB" id="A0A6G1CRP5"/>
<feature type="compositionally biased region" description="Basic and acidic residues" evidence="1">
    <location>
        <begin position="7"/>
        <end position="25"/>
    </location>
</feature>
<accession>A0A6G1CRP5</accession>
<keyword evidence="3" id="KW-1185">Reference proteome</keyword>
<protein>
    <submittedName>
        <fullName evidence="2">Uncharacterized protein</fullName>
    </submittedName>
</protein>
<proteinExistence type="predicted"/>
<evidence type="ECO:0000313" key="3">
    <source>
        <dbReference type="Proteomes" id="UP000479710"/>
    </source>
</evidence>
<dbReference type="EMBL" id="SPHZ02000008">
    <property type="protein sequence ID" value="KAF0902826.1"/>
    <property type="molecule type" value="Genomic_DNA"/>
</dbReference>
<evidence type="ECO:0000256" key="1">
    <source>
        <dbReference type="SAM" id="MobiDB-lite"/>
    </source>
</evidence>
<evidence type="ECO:0000313" key="2">
    <source>
        <dbReference type="EMBL" id="KAF0902826.1"/>
    </source>
</evidence>
<organism evidence="2 3">
    <name type="scientific">Oryza meyeriana var. granulata</name>
    <dbReference type="NCBI Taxonomy" id="110450"/>
    <lineage>
        <taxon>Eukaryota</taxon>
        <taxon>Viridiplantae</taxon>
        <taxon>Streptophyta</taxon>
        <taxon>Embryophyta</taxon>
        <taxon>Tracheophyta</taxon>
        <taxon>Spermatophyta</taxon>
        <taxon>Magnoliopsida</taxon>
        <taxon>Liliopsida</taxon>
        <taxon>Poales</taxon>
        <taxon>Poaceae</taxon>
        <taxon>BOP clade</taxon>
        <taxon>Oryzoideae</taxon>
        <taxon>Oryzeae</taxon>
        <taxon>Oryzinae</taxon>
        <taxon>Oryza</taxon>
        <taxon>Oryza meyeriana</taxon>
    </lineage>
</organism>
<name>A0A6G1CRP5_9ORYZ</name>
<sequence length="93" mass="9624">MGGGSGTEHRGRGEGGDDQSERDACGRAALLWPGARAAVVAWTWSGDGGLDVERPAAVAVLVTWLGSWRLVAAARAHGPAAPSGYRPYPRISI</sequence>
<dbReference type="Proteomes" id="UP000479710">
    <property type="component" value="Unassembled WGS sequence"/>
</dbReference>
<comment type="caution">
    <text evidence="2">The sequence shown here is derived from an EMBL/GenBank/DDBJ whole genome shotgun (WGS) entry which is preliminary data.</text>
</comment>